<dbReference type="PANTHER" id="PTHR23255">
    <property type="entry name" value="TRANSFORMING GROWTH FACTOR-BETA RECEPTOR TYPE I AND II"/>
    <property type="match status" value="1"/>
</dbReference>
<comment type="cofactor">
    <cofactor evidence="14">
        <name>Mg(2+)</name>
        <dbReference type="ChEBI" id="CHEBI:18420"/>
    </cofactor>
    <cofactor evidence="14">
        <name>Mn(2+)</name>
        <dbReference type="ChEBI" id="CHEBI:29035"/>
    </cofactor>
</comment>
<evidence type="ECO:0000256" key="1">
    <source>
        <dbReference type="ARBA" id="ARBA00004479"/>
    </source>
</evidence>
<comment type="caution">
    <text evidence="18">The sequence shown here is derived from an EMBL/GenBank/DDBJ whole genome shotgun (WGS) entry which is preliminary data.</text>
</comment>
<dbReference type="InterPro" id="IPR011009">
    <property type="entry name" value="Kinase-like_dom_sf"/>
</dbReference>
<keyword evidence="9 13" id="KW-0067">ATP-binding</keyword>
<dbReference type="InterPro" id="IPR045860">
    <property type="entry name" value="Snake_toxin-like_sf"/>
</dbReference>
<dbReference type="Gene3D" id="1.10.510.10">
    <property type="entry name" value="Transferase(Phosphotransferase) domain 1"/>
    <property type="match status" value="1"/>
</dbReference>
<dbReference type="InterPro" id="IPR017441">
    <property type="entry name" value="Protein_kinase_ATP_BS"/>
</dbReference>
<evidence type="ECO:0000256" key="9">
    <source>
        <dbReference type="ARBA" id="ARBA00022840"/>
    </source>
</evidence>
<feature type="transmembrane region" description="Helical" evidence="14">
    <location>
        <begin position="135"/>
        <end position="158"/>
    </location>
</feature>
<dbReference type="Pfam" id="PF00069">
    <property type="entry name" value="Pkinase"/>
    <property type="match status" value="1"/>
</dbReference>
<organism evidence="18 19">
    <name type="scientific">Dimorphilus gyrociliatus</name>
    <dbReference type="NCBI Taxonomy" id="2664684"/>
    <lineage>
        <taxon>Eukaryota</taxon>
        <taxon>Metazoa</taxon>
        <taxon>Spiralia</taxon>
        <taxon>Lophotrochozoa</taxon>
        <taxon>Annelida</taxon>
        <taxon>Polychaeta</taxon>
        <taxon>Polychaeta incertae sedis</taxon>
        <taxon>Dinophilidae</taxon>
        <taxon>Dimorphilus</taxon>
    </lineage>
</organism>
<dbReference type="EC" id="2.7.11.30" evidence="14"/>
<dbReference type="InterPro" id="IPR000719">
    <property type="entry name" value="Prot_kinase_dom"/>
</dbReference>
<keyword evidence="8 14" id="KW-0418">Kinase</keyword>
<dbReference type="PROSITE" id="PS00107">
    <property type="entry name" value="PROTEIN_KINASE_ATP"/>
    <property type="match status" value="1"/>
</dbReference>
<dbReference type="AlphaFoldDB" id="A0A7I8V5T3"/>
<dbReference type="InterPro" id="IPR003605">
    <property type="entry name" value="GS_dom"/>
</dbReference>
<dbReference type="SUPFAM" id="SSF56112">
    <property type="entry name" value="Protein kinase-like (PK-like)"/>
    <property type="match status" value="1"/>
</dbReference>
<keyword evidence="3 14" id="KW-0723">Serine/threonine-protein kinase</keyword>
<feature type="domain" description="GS" evidence="17">
    <location>
        <begin position="185"/>
        <end position="214"/>
    </location>
</feature>
<evidence type="ECO:0000256" key="13">
    <source>
        <dbReference type="PROSITE-ProRule" id="PRU10141"/>
    </source>
</evidence>
<keyword evidence="14" id="KW-0460">Magnesium</keyword>
<keyword evidence="14" id="KW-0464">Manganese</keyword>
<feature type="chain" id="PRO_5029535721" description="Serine/threonine-protein kinase receptor" evidence="15">
    <location>
        <begin position="18"/>
        <end position="545"/>
    </location>
</feature>
<protein>
    <recommendedName>
        <fullName evidence="14">Serine/threonine-protein kinase receptor</fullName>
        <ecNumber evidence="14">2.7.11.30</ecNumber>
    </recommendedName>
</protein>
<keyword evidence="19" id="KW-1185">Reference proteome</keyword>
<gene>
    <name evidence="18" type="ORF">DGYR_LOCUS924</name>
</gene>
<dbReference type="SMART" id="SM00220">
    <property type="entry name" value="S_TKc"/>
    <property type="match status" value="1"/>
</dbReference>
<dbReference type="GO" id="GO:0004675">
    <property type="term" value="F:transmembrane receptor protein serine/threonine kinase activity"/>
    <property type="evidence" value="ECO:0007669"/>
    <property type="project" value="UniProtKB-EC"/>
</dbReference>
<name>A0A7I8V5T3_9ANNE</name>
<dbReference type="InterPro" id="IPR008271">
    <property type="entry name" value="Ser/Thr_kinase_AS"/>
</dbReference>
<keyword evidence="4 14" id="KW-0808">Transferase</keyword>
<dbReference type="Proteomes" id="UP000549394">
    <property type="component" value="Unassembled WGS sequence"/>
</dbReference>
<dbReference type="PROSITE" id="PS50011">
    <property type="entry name" value="PROTEIN_KINASE_DOM"/>
    <property type="match status" value="1"/>
</dbReference>
<dbReference type="OrthoDB" id="69842at2759"/>
<dbReference type="Gene3D" id="3.30.200.20">
    <property type="entry name" value="Phosphorylase Kinase, domain 1"/>
    <property type="match status" value="1"/>
</dbReference>
<evidence type="ECO:0000256" key="14">
    <source>
        <dbReference type="RuleBase" id="RU361271"/>
    </source>
</evidence>
<dbReference type="PROSITE" id="PS51256">
    <property type="entry name" value="GS"/>
    <property type="match status" value="1"/>
</dbReference>
<evidence type="ECO:0000256" key="6">
    <source>
        <dbReference type="ARBA" id="ARBA00022729"/>
    </source>
</evidence>
<dbReference type="PROSITE" id="PS00108">
    <property type="entry name" value="PROTEIN_KINASE_ST"/>
    <property type="match status" value="1"/>
</dbReference>
<comment type="similarity">
    <text evidence="2 14">Belongs to the protein kinase superfamily. TKL Ser/Thr protein kinase family. TGFB receptor subfamily.</text>
</comment>
<sequence>MKLALLVLFSLANSLFAIKCRCKGRYGFPANGQNCKGDTCEIEDGFCYKSIYRAQPTETHYENIIKIYGKEYENYGCQKNHIGMIIGEYCNTVSFKADKRVSKCCATEDFCNDKIEIKLRDINTTPKPTENSESFPIYIVIIAIAVAFGAAVISIAIVKVLQCRFKNSKNVKIKEVDQEQTLIPDTPDTLAEMMTESGSGSGLPLLVQRTFSRQITLIQCIGKGKFGEVYKGTWRSDDVAVKIFSSRDEVSWRRETEIYRSNLIRHENILGFIASDNKDTGTVTQLWLVTEYHSLGSLFDVLQNQTVTKEDMFYMALSSTNGLMHLHMEIESMGDKEYRKPAIAHRDIKSRNILVKKDGRTCCIADLGLAVTYDSQTKNVNIPPQGCRVGTKRYMAPELLEDSFNHTNFDCFRQADIYSLALVFWELISRMDDDGFVFHKKHELPYYDSVQSDPPIEEMKHTVCTLNKRPNFSERWKSDFALRKFTDLVSECWHKNSGARLSALRIKKTLLTILETFQNSKTEKKEVNTINSCEKSDHKVNFLFL</sequence>
<evidence type="ECO:0000256" key="4">
    <source>
        <dbReference type="ARBA" id="ARBA00022679"/>
    </source>
</evidence>
<evidence type="ECO:0000256" key="2">
    <source>
        <dbReference type="ARBA" id="ARBA00009605"/>
    </source>
</evidence>
<evidence type="ECO:0000256" key="7">
    <source>
        <dbReference type="ARBA" id="ARBA00022741"/>
    </source>
</evidence>
<evidence type="ECO:0000256" key="10">
    <source>
        <dbReference type="ARBA" id="ARBA00022989"/>
    </source>
</evidence>
<feature type="binding site" evidence="13">
    <location>
        <position position="242"/>
    </location>
    <ligand>
        <name>ATP</name>
        <dbReference type="ChEBI" id="CHEBI:30616"/>
    </ligand>
</feature>
<evidence type="ECO:0000256" key="15">
    <source>
        <dbReference type="SAM" id="SignalP"/>
    </source>
</evidence>
<dbReference type="InterPro" id="IPR000333">
    <property type="entry name" value="TGFB_receptor"/>
</dbReference>
<evidence type="ECO:0000313" key="19">
    <source>
        <dbReference type="Proteomes" id="UP000549394"/>
    </source>
</evidence>
<keyword evidence="5 14" id="KW-0812">Transmembrane</keyword>
<comment type="subcellular location">
    <subcellularLocation>
        <location evidence="1 14">Membrane</location>
        <topology evidence="1 14">Single-pass type I membrane protein</topology>
    </subcellularLocation>
</comment>
<dbReference type="GO" id="GO:0005886">
    <property type="term" value="C:plasma membrane"/>
    <property type="evidence" value="ECO:0007669"/>
    <property type="project" value="TreeGrafter"/>
</dbReference>
<keyword evidence="10 14" id="KW-1133">Transmembrane helix</keyword>
<accession>A0A7I8V5T3</accession>
<proteinExistence type="inferred from homology"/>
<evidence type="ECO:0000256" key="12">
    <source>
        <dbReference type="ARBA" id="ARBA00023170"/>
    </source>
</evidence>
<evidence type="ECO:0000256" key="5">
    <source>
        <dbReference type="ARBA" id="ARBA00022692"/>
    </source>
</evidence>
<evidence type="ECO:0000256" key="11">
    <source>
        <dbReference type="ARBA" id="ARBA00023136"/>
    </source>
</evidence>
<keyword evidence="7 13" id="KW-0547">Nucleotide-binding</keyword>
<dbReference type="GO" id="GO:0043235">
    <property type="term" value="C:receptor complex"/>
    <property type="evidence" value="ECO:0007669"/>
    <property type="project" value="TreeGrafter"/>
</dbReference>
<dbReference type="GO" id="GO:0071363">
    <property type="term" value="P:cellular response to growth factor stimulus"/>
    <property type="evidence" value="ECO:0007669"/>
    <property type="project" value="TreeGrafter"/>
</dbReference>
<dbReference type="Gene3D" id="2.10.60.10">
    <property type="entry name" value="CD59"/>
    <property type="match status" value="1"/>
</dbReference>
<feature type="domain" description="Protein kinase" evidence="16">
    <location>
        <begin position="215"/>
        <end position="514"/>
    </location>
</feature>
<feature type="signal peptide" evidence="15">
    <location>
        <begin position="1"/>
        <end position="17"/>
    </location>
</feature>
<dbReference type="PANTHER" id="PTHR23255:SF71">
    <property type="entry name" value="RECEPTOR PROTEIN SERINE_THREONINE KINASE"/>
    <property type="match status" value="1"/>
</dbReference>
<dbReference type="Pfam" id="PF08515">
    <property type="entry name" value="TGF_beta_GS"/>
    <property type="match status" value="1"/>
</dbReference>
<dbReference type="GO" id="GO:0005524">
    <property type="term" value="F:ATP binding"/>
    <property type="evidence" value="ECO:0007669"/>
    <property type="project" value="UniProtKB-UniRule"/>
</dbReference>
<evidence type="ECO:0000256" key="8">
    <source>
        <dbReference type="ARBA" id="ARBA00022777"/>
    </source>
</evidence>
<dbReference type="SMART" id="SM00467">
    <property type="entry name" value="GS"/>
    <property type="match status" value="1"/>
</dbReference>
<evidence type="ECO:0000259" key="17">
    <source>
        <dbReference type="PROSITE" id="PS51256"/>
    </source>
</evidence>
<keyword evidence="6 15" id="KW-0732">Signal</keyword>
<keyword evidence="12 14" id="KW-0675">Receptor</keyword>
<evidence type="ECO:0000313" key="18">
    <source>
        <dbReference type="EMBL" id="CAD5111664.1"/>
    </source>
</evidence>
<dbReference type="FunFam" id="1.10.510.10:FF:000304">
    <property type="entry name" value="Receptor protein serine/threonine kinase"/>
    <property type="match status" value="1"/>
</dbReference>
<dbReference type="GO" id="GO:0046872">
    <property type="term" value="F:metal ion binding"/>
    <property type="evidence" value="ECO:0007669"/>
    <property type="project" value="UniProtKB-KW"/>
</dbReference>
<keyword evidence="11 14" id="KW-0472">Membrane</keyword>
<dbReference type="PRINTS" id="PR00653">
    <property type="entry name" value="ACTIVIN2R"/>
</dbReference>
<keyword evidence="14" id="KW-0479">Metal-binding</keyword>
<evidence type="ECO:0000259" key="16">
    <source>
        <dbReference type="PROSITE" id="PS50011"/>
    </source>
</evidence>
<evidence type="ECO:0000256" key="3">
    <source>
        <dbReference type="ARBA" id="ARBA00022527"/>
    </source>
</evidence>
<comment type="catalytic activity">
    <reaction evidence="14">
        <text>L-threonyl-[receptor-protein] + ATP = O-phospho-L-threonyl-[receptor-protein] + ADP + H(+)</text>
        <dbReference type="Rhea" id="RHEA:44880"/>
        <dbReference type="Rhea" id="RHEA-COMP:11024"/>
        <dbReference type="Rhea" id="RHEA-COMP:11025"/>
        <dbReference type="ChEBI" id="CHEBI:15378"/>
        <dbReference type="ChEBI" id="CHEBI:30013"/>
        <dbReference type="ChEBI" id="CHEBI:30616"/>
        <dbReference type="ChEBI" id="CHEBI:61977"/>
        <dbReference type="ChEBI" id="CHEBI:456216"/>
        <dbReference type="EC" id="2.7.11.30"/>
    </reaction>
</comment>
<dbReference type="EMBL" id="CAJFCJ010000002">
    <property type="protein sequence ID" value="CAD5111664.1"/>
    <property type="molecule type" value="Genomic_DNA"/>
</dbReference>
<reference evidence="18 19" key="1">
    <citation type="submission" date="2020-08" db="EMBL/GenBank/DDBJ databases">
        <authorList>
            <person name="Hejnol A."/>
        </authorList>
    </citation>
    <scope>NUCLEOTIDE SEQUENCE [LARGE SCALE GENOMIC DNA]</scope>
</reference>